<dbReference type="PATRIC" id="fig|1423748.3.peg.343"/>
<name>A0A0R1NHL4_9LACO</name>
<comment type="caution">
    <text evidence="1">The sequence shown here is derived from an EMBL/GenBank/DDBJ whole genome shotgun (WGS) entry which is preliminary data.</text>
</comment>
<gene>
    <name evidence="1" type="ORF">FC37_GL000323</name>
</gene>
<proteinExistence type="predicted"/>
<evidence type="ECO:0000313" key="1">
    <source>
        <dbReference type="EMBL" id="KRL19975.1"/>
    </source>
</evidence>
<accession>A0A0R1NHL4</accession>
<dbReference type="EMBL" id="AZEL01000078">
    <property type="protein sequence ID" value="KRL19975.1"/>
    <property type="molecule type" value="Genomic_DNA"/>
</dbReference>
<protein>
    <submittedName>
        <fullName evidence="1">Uncharacterized protein</fullName>
    </submittedName>
</protein>
<dbReference type="STRING" id="1423748.FC37_GL000323"/>
<dbReference type="eggNOG" id="ENOG5033N6A">
    <property type="taxonomic scope" value="Bacteria"/>
</dbReference>
<dbReference type="Proteomes" id="UP000051311">
    <property type="component" value="Unassembled WGS sequence"/>
</dbReference>
<organism evidence="1 2">
    <name type="scientific">Lactobacillus gallinarum DSM 10532 = JCM 2011</name>
    <dbReference type="NCBI Taxonomy" id="1423748"/>
    <lineage>
        <taxon>Bacteria</taxon>
        <taxon>Bacillati</taxon>
        <taxon>Bacillota</taxon>
        <taxon>Bacilli</taxon>
        <taxon>Lactobacillales</taxon>
        <taxon>Lactobacillaceae</taxon>
        <taxon>Lactobacillus</taxon>
    </lineage>
</organism>
<evidence type="ECO:0000313" key="2">
    <source>
        <dbReference type="Proteomes" id="UP000051311"/>
    </source>
</evidence>
<sequence>MKEMTTNEKIITLVKPEYLKKIPAIFRKHATNNTCKLIAKEYPDLYAAFEKEPSDEQKQKMTKLVNGIFEERMKKHNML</sequence>
<reference evidence="1 2" key="1">
    <citation type="journal article" date="2015" name="Genome Announc.">
        <title>Expanding the biotechnology potential of lactobacilli through comparative genomics of 213 strains and associated genera.</title>
        <authorList>
            <person name="Sun Z."/>
            <person name="Harris H.M."/>
            <person name="McCann A."/>
            <person name="Guo C."/>
            <person name="Argimon S."/>
            <person name="Zhang W."/>
            <person name="Yang X."/>
            <person name="Jeffery I.B."/>
            <person name="Cooney J.C."/>
            <person name="Kagawa T.F."/>
            <person name="Liu W."/>
            <person name="Song Y."/>
            <person name="Salvetti E."/>
            <person name="Wrobel A."/>
            <person name="Rasinkangas P."/>
            <person name="Parkhill J."/>
            <person name="Rea M.C."/>
            <person name="O'Sullivan O."/>
            <person name="Ritari J."/>
            <person name="Douillard F.P."/>
            <person name="Paul Ross R."/>
            <person name="Yang R."/>
            <person name="Briner A.E."/>
            <person name="Felis G.E."/>
            <person name="de Vos W.M."/>
            <person name="Barrangou R."/>
            <person name="Klaenhammer T.R."/>
            <person name="Caufield P.W."/>
            <person name="Cui Y."/>
            <person name="Zhang H."/>
            <person name="O'Toole P.W."/>
        </authorList>
    </citation>
    <scope>NUCLEOTIDE SEQUENCE [LARGE SCALE GENOMIC DNA]</scope>
    <source>
        <strain evidence="1 2">DSM 10532</strain>
    </source>
</reference>
<dbReference type="AlphaFoldDB" id="A0A0R1NHL4"/>